<dbReference type="SUPFAM" id="SSF50044">
    <property type="entry name" value="SH3-domain"/>
    <property type="match status" value="1"/>
</dbReference>
<name>A0A1V9X5Y4_9ACAR</name>
<feature type="compositionally biased region" description="Basic and acidic residues" evidence="9">
    <location>
        <begin position="239"/>
        <end position="250"/>
    </location>
</feature>
<feature type="coiled-coil region" evidence="8">
    <location>
        <begin position="90"/>
        <end position="121"/>
    </location>
</feature>
<dbReference type="GO" id="GO:0012505">
    <property type="term" value="C:endomembrane system"/>
    <property type="evidence" value="ECO:0007669"/>
    <property type="project" value="UniProtKB-SubCell"/>
</dbReference>
<dbReference type="FunCoup" id="A0A1V9X5Y4">
    <property type="interactions" value="286"/>
</dbReference>
<feature type="non-terminal residue" evidence="12">
    <location>
        <position position="595"/>
    </location>
</feature>
<evidence type="ECO:0000256" key="5">
    <source>
        <dbReference type="ARBA" id="ARBA00023054"/>
    </source>
</evidence>
<dbReference type="PANTHER" id="PTHR46514:SF3">
    <property type="entry name" value="AMPHIPHYSIN"/>
    <property type="match status" value="1"/>
</dbReference>
<dbReference type="InterPro" id="IPR036028">
    <property type="entry name" value="SH3-like_dom_sf"/>
</dbReference>
<sequence length="595" mass="67366">MQMASKSLMDTLSEIYEQEWVGHEQIPIKAQALDLLWDDYFRKMNDVLNPINNYITKFHDMRNKIGKRGRKLVDYDKSRHNVEALRNSAKKKDDVKLTKAREELEQAKNLYEQLNNELHDDLPRLYDSRIPFFVKNLQTFFDAECRFHGENAVIYQFLNETMHKLARDSGHPIGGPMAQAPQLSTLLASPVPQQHNSSNATVTTPPSHQNSKTASLRTSTGGQQQNSFAVTSSTSGEVRPYEEIDFKKDGPGSMSSTNDTLEPPPLPVKQRKVSGGNATSTVFCGCTIIAVLGARATVECGRFDREFGDRVRKLQIPDDLKRQVLKLVADVLRLCVISSCVASTQTDSEFWKLPRIEEEKPEEQCKDLVALDLATPVMARDLERLPGRVPMLMPTCIGCNLDTKMKCIWLSEREQEAFKHHPWMCLKCAVRNPIESIVPGMMDRNANMCIWFNQVTRLKAKYTEFKLLPNEVADELKDTAHREKKDLVHLPMLEEGRREDQDSLKGGPSTVSSTTKSPLGMNGQRTPQPDHGVYDIPVGATTTDLPAGTLYRVRATYKYTAEDVDELNFESGEVIRVIEYEDPEEQEEGWLMGVK</sequence>
<dbReference type="PROSITE" id="PS50002">
    <property type="entry name" value="SH3"/>
    <property type="match status" value="1"/>
</dbReference>
<dbReference type="SMART" id="SM00721">
    <property type="entry name" value="BAR"/>
    <property type="match status" value="1"/>
</dbReference>
<keyword evidence="3 7" id="KW-0728">SH3 domain</keyword>
<dbReference type="Gene3D" id="1.20.1270.60">
    <property type="entry name" value="Arfaptin homology (AH) domain/BAR domain"/>
    <property type="match status" value="1"/>
</dbReference>
<dbReference type="GO" id="GO:0005886">
    <property type="term" value="C:plasma membrane"/>
    <property type="evidence" value="ECO:0007669"/>
    <property type="project" value="TreeGrafter"/>
</dbReference>
<dbReference type="AlphaFoldDB" id="A0A1V9X5Y4"/>
<reference evidence="12 13" key="1">
    <citation type="journal article" date="2017" name="Gigascience">
        <title>Draft genome of the honey bee ectoparasitic mite, Tropilaelaps mercedesae, is shaped by the parasitic life history.</title>
        <authorList>
            <person name="Dong X."/>
            <person name="Armstrong S.D."/>
            <person name="Xia D."/>
            <person name="Makepeace B.L."/>
            <person name="Darby A.C."/>
            <person name="Kadowaki T."/>
        </authorList>
    </citation>
    <scope>NUCLEOTIDE SEQUENCE [LARGE SCALE GENOMIC DNA]</scope>
    <source>
        <strain evidence="12">Wuxi-XJTLU</strain>
    </source>
</reference>
<dbReference type="InParanoid" id="A0A1V9X5Y4"/>
<evidence type="ECO:0000256" key="3">
    <source>
        <dbReference type="ARBA" id="ARBA00022443"/>
    </source>
</evidence>
<dbReference type="PROSITE" id="PS51021">
    <property type="entry name" value="BAR"/>
    <property type="match status" value="1"/>
</dbReference>
<proteinExistence type="predicted"/>
<evidence type="ECO:0000256" key="9">
    <source>
        <dbReference type="SAM" id="MobiDB-lite"/>
    </source>
</evidence>
<protein>
    <submittedName>
        <fullName evidence="12">Myc box-dependent-interacting protein 1-like</fullName>
    </submittedName>
</protein>
<accession>A0A1V9X5Y4</accession>
<keyword evidence="5 8" id="KW-0175">Coiled coil</keyword>
<evidence type="ECO:0000313" key="12">
    <source>
        <dbReference type="EMBL" id="OQR68808.1"/>
    </source>
</evidence>
<feature type="compositionally biased region" description="Polar residues" evidence="9">
    <location>
        <begin position="509"/>
        <end position="527"/>
    </location>
</feature>
<feature type="domain" description="BAR" evidence="11">
    <location>
        <begin position="1"/>
        <end position="171"/>
    </location>
</feature>
<dbReference type="STRING" id="418985.A0A1V9X5Y4"/>
<organism evidence="12 13">
    <name type="scientific">Tropilaelaps mercedesae</name>
    <dbReference type="NCBI Taxonomy" id="418985"/>
    <lineage>
        <taxon>Eukaryota</taxon>
        <taxon>Metazoa</taxon>
        <taxon>Ecdysozoa</taxon>
        <taxon>Arthropoda</taxon>
        <taxon>Chelicerata</taxon>
        <taxon>Arachnida</taxon>
        <taxon>Acari</taxon>
        <taxon>Parasitiformes</taxon>
        <taxon>Mesostigmata</taxon>
        <taxon>Gamasina</taxon>
        <taxon>Dermanyssoidea</taxon>
        <taxon>Laelapidae</taxon>
        <taxon>Tropilaelaps</taxon>
    </lineage>
</organism>
<dbReference type="OrthoDB" id="446293at2759"/>
<feature type="region of interest" description="Disordered" evidence="9">
    <location>
        <begin position="190"/>
        <end position="273"/>
    </location>
</feature>
<feature type="compositionally biased region" description="Basic and acidic residues" evidence="9">
    <location>
        <begin position="487"/>
        <end position="503"/>
    </location>
</feature>
<dbReference type="InterPro" id="IPR003005">
    <property type="entry name" value="Amphiphysin"/>
</dbReference>
<dbReference type="FunFam" id="2.30.30.40:FF:000172">
    <property type="entry name" value="Amphiphysin, isoform B"/>
    <property type="match status" value="1"/>
</dbReference>
<dbReference type="SUPFAM" id="SSF103657">
    <property type="entry name" value="BAR/IMD domain-like"/>
    <property type="match status" value="1"/>
</dbReference>
<feature type="compositionally biased region" description="Polar residues" evidence="9">
    <location>
        <begin position="190"/>
        <end position="236"/>
    </location>
</feature>
<keyword evidence="13" id="KW-1185">Reference proteome</keyword>
<evidence type="ECO:0000256" key="2">
    <source>
        <dbReference type="ARBA" id="ARBA00004496"/>
    </source>
</evidence>
<dbReference type="PRINTS" id="PR01251">
    <property type="entry name" value="AMPHIPHYSIN"/>
</dbReference>
<feature type="region of interest" description="Disordered" evidence="9">
    <location>
        <begin position="487"/>
        <end position="532"/>
    </location>
</feature>
<dbReference type="Proteomes" id="UP000192247">
    <property type="component" value="Unassembled WGS sequence"/>
</dbReference>
<dbReference type="Gene3D" id="2.30.30.40">
    <property type="entry name" value="SH3 Domains"/>
    <property type="match status" value="1"/>
</dbReference>
<evidence type="ECO:0000256" key="7">
    <source>
        <dbReference type="PROSITE-ProRule" id="PRU00192"/>
    </source>
</evidence>
<comment type="caution">
    <text evidence="12">The sequence shown here is derived from an EMBL/GenBank/DDBJ whole genome shotgun (WGS) entry which is preliminary data.</text>
</comment>
<dbReference type="InterPro" id="IPR027267">
    <property type="entry name" value="AH/BAR_dom_sf"/>
</dbReference>
<dbReference type="GO" id="GO:0005543">
    <property type="term" value="F:phospholipid binding"/>
    <property type="evidence" value="ECO:0007669"/>
    <property type="project" value="TreeGrafter"/>
</dbReference>
<dbReference type="EMBL" id="MNPL01023305">
    <property type="protein sequence ID" value="OQR68808.1"/>
    <property type="molecule type" value="Genomic_DNA"/>
</dbReference>
<feature type="domain" description="SH3" evidence="10">
    <location>
        <begin position="548"/>
        <end position="595"/>
    </location>
</feature>
<dbReference type="Pfam" id="PF00018">
    <property type="entry name" value="SH3_1"/>
    <property type="match status" value="1"/>
</dbReference>
<evidence type="ECO:0000259" key="10">
    <source>
        <dbReference type="PROSITE" id="PS50002"/>
    </source>
</evidence>
<dbReference type="InterPro" id="IPR004148">
    <property type="entry name" value="BAR_dom"/>
</dbReference>
<keyword evidence="4" id="KW-0963">Cytoplasm</keyword>
<dbReference type="GO" id="GO:0005737">
    <property type="term" value="C:cytoplasm"/>
    <property type="evidence" value="ECO:0007669"/>
    <property type="project" value="UniProtKB-SubCell"/>
</dbReference>
<dbReference type="PANTHER" id="PTHR46514">
    <property type="entry name" value="AMPHIPHYSIN"/>
    <property type="match status" value="1"/>
</dbReference>
<comment type="subcellular location">
    <subcellularLocation>
        <location evidence="2">Cytoplasm</location>
    </subcellularLocation>
    <subcellularLocation>
        <location evidence="1">Endomembrane system</location>
    </subcellularLocation>
</comment>
<gene>
    <name evidence="12" type="ORF">BIW11_12663</name>
</gene>
<dbReference type="FunFam" id="1.20.1270.60:FF:000013">
    <property type="entry name" value="Amphiphysin isoform 2"/>
    <property type="match status" value="1"/>
</dbReference>
<dbReference type="Pfam" id="PF03114">
    <property type="entry name" value="BAR"/>
    <property type="match status" value="1"/>
</dbReference>
<evidence type="ECO:0000256" key="1">
    <source>
        <dbReference type="ARBA" id="ARBA00004308"/>
    </source>
</evidence>
<dbReference type="InterPro" id="IPR001452">
    <property type="entry name" value="SH3_domain"/>
</dbReference>
<evidence type="ECO:0000256" key="4">
    <source>
        <dbReference type="ARBA" id="ARBA00022490"/>
    </source>
</evidence>
<evidence type="ECO:0000256" key="8">
    <source>
        <dbReference type="SAM" id="Coils"/>
    </source>
</evidence>
<evidence type="ECO:0000259" key="11">
    <source>
        <dbReference type="PROSITE" id="PS51021"/>
    </source>
</evidence>
<evidence type="ECO:0000256" key="6">
    <source>
        <dbReference type="ARBA" id="ARBA00023136"/>
    </source>
</evidence>
<keyword evidence="6" id="KW-0472">Membrane</keyword>
<evidence type="ECO:0000313" key="13">
    <source>
        <dbReference type="Proteomes" id="UP000192247"/>
    </source>
</evidence>